<dbReference type="PRINTS" id="PR01738">
    <property type="entry name" value="RNABINDINGM8"/>
</dbReference>
<dbReference type="GO" id="GO:0006396">
    <property type="term" value="P:RNA processing"/>
    <property type="evidence" value="ECO:0007669"/>
    <property type="project" value="InterPro"/>
</dbReference>
<dbReference type="GO" id="GO:0005634">
    <property type="term" value="C:nucleus"/>
    <property type="evidence" value="ECO:0007669"/>
    <property type="project" value="InterPro"/>
</dbReference>
<comment type="similarity">
    <text evidence="1">Belongs to the RBM8A family.</text>
</comment>
<dbReference type="Pfam" id="PF00076">
    <property type="entry name" value="RRM_1"/>
    <property type="match status" value="1"/>
</dbReference>
<name>A0A6G3MKF6_HENSL</name>
<feature type="region of interest" description="Disordered" evidence="2">
    <location>
        <begin position="24"/>
        <end position="58"/>
    </location>
</feature>
<sequence>MDVDSNYSTDVTIRESDDYVRTLTTQTTKRKGRGFRDTQTRHEIDYKSIESPSTETGPAKSVQGWILIVTNVHPEASEEDITNIFGEYGPLTSLDLNIDKRTGYMKVYII</sequence>
<dbReference type="Gene3D" id="3.30.70.330">
    <property type="match status" value="1"/>
</dbReference>
<protein>
    <submittedName>
        <fullName evidence="4">RNA-binding protein 8A (Trinotate prediction)</fullName>
    </submittedName>
</protein>
<evidence type="ECO:0000256" key="2">
    <source>
        <dbReference type="SAM" id="MobiDB-lite"/>
    </source>
</evidence>
<feature type="domain" description="RRM" evidence="3">
    <location>
        <begin position="67"/>
        <end position="104"/>
    </location>
</feature>
<dbReference type="InterPro" id="IPR012677">
    <property type="entry name" value="Nucleotide-bd_a/b_plait_sf"/>
</dbReference>
<feature type="compositionally biased region" description="Basic and acidic residues" evidence="2">
    <location>
        <begin position="34"/>
        <end position="48"/>
    </location>
</feature>
<accession>A0A6G3MKF6</accession>
<dbReference type="InterPro" id="IPR000504">
    <property type="entry name" value="RRM_dom"/>
</dbReference>
<dbReference type="InterPro" id="IPR035979">
    <property type="entry name" value="RBD_domain_sf"/>
</dbReference>
<dbReference type="GO" id="GO:0005737">
    <property type="term" value="C:cytoplasm"/>
    <property type="evidence" value="ECO:0007669"/>
    <property type="project" value="InterPro"/>
</dbReference>
<evidence type="ECO:0000256" key="1">
    <source>
        <dbReference type="ARBA" id="ARBA00007987"/>
    </source>
</evidence>
<dbReference type="AlphaFoldDB" id="A0A6G3MKF6"/>
<dbReference type="InterPro" id="IPR008111">
    <property type="entry name" value="RNA-bd_8"/>
</dbReference>
<dbReference type="PANTHER" id="PTHR45894">
    <property type="entry name" value="RNA-BINDING PROTEIN 8A"/>
    <property type="match status" value="1"/>
</dbReference>
<reference evidence="4" key="1">
    <citation type="submission" date="2018-11" db="EMBL/GenBank/DDBJ databases">
        <title>Henneguya salminicola genome and transcriptome.</title>
        <authorList>
            <person name="Yahalomi D."/>
            <person name="Atkinson S.D."/>
            <person name="Neuhof M."/>
            <person name="Chang E.S."/>
            <person name="Philippe H."/>
            <person name="Cartwright P."/>
            <person name="Bartholomew J.L."/>
            <person name="Huchon D."/>
        </authorList>
    </citation>
    <scope>NUCLEOTIDE SEQUENCE</scope>
    <source>
        <strain evidence="4">Hz1</strain>
        <tissue evidence="4">Whole</tissue>
    </source>
</reference>
<dbReference type="SUPFAM" id="SSF54928">
    <property type="entry name" value="RNA-binding domain, RBD"/>
    <property type="match status" value="1"/>
</dbReference>
<evidence type="ECO:0000313" key="4">
    <source>
        <dbReference type="EMBL" id="NDJ94497.1"/>
    </source>
</evidence>
<dbReference type="EMBL" id="GHBP01009104">
    <property type="protein sequence ID" value="NDJ94497.1"/>
    <property type="molecule type" value="Transcribed_RNA"/>
</dbReference>
<dbReference type="GO" id="GO:0003723">
    <property type="term" value="F:RNA binding"/>
    <property type="evidence" value="ECO:0007669"/>
    <property type="project" value="InterPro"/>
</dbReference>
<evidence type="ECO:0000259" key="3">
    <source>
        <dbReference type="Pfam" id="PF00076"/>
    </source>
</evidence>
<proteinExistence type="inferred from homology"/>
<organism evidence="4">
    <name type="scientific">Henneguya salminicola</name>
    <name type="common">Myxosporean</name>
    <dbReference type="NCBI Taxonomy" id="69463"/>
    <lineage>
        <taxon>Eukaryota</taxon>
        <taxon>Metazoa</taxon>
        <taxon>Cnidaria</taxon>
        <taxon>Myxozoa</taxon>
        <taxon>Myxosporea</taxon>
        <taxon>Bivalvulida</taxon>
        <taxon>Platysporina</taxon>
        <taxon>Myxobolidae</taxon>
        <taxon>Henneguya</taxon>
    </lineage>
</organism>